<evidence type="ECO:0000256" key="10">
    <source>
        <dbReference type="PROSITE-ProRule" id="PRU00047"/>
    </source>
</evidence>
<dbReference type="InterPro" id="IPR001584">
    <property type="entry name" value="Integrase_cat-core"/>
</dbReference>
<reference evidence="16 17" key="1">
    <citation type="submission" date="2020-05" db="EMBL/GenBank/DDBJ databases">
        <title>Ceratocystis lukuohia genome.</title>
        <authorList>
            <person name="Harrington T.C."/>
            <person name="Kim K."/>
            <person name="Mayers C.G."/>
        </authorList>
    </citation>
    <scope>NUCLEOTIDE SEQUENCE [LARGE SCALE GENOMIC DNA]</scope>
    <source>
        <strain evidence="16 17">C4212</strain>
    </source>
</reference>
<dbReference type="Pfam" id="PF00078">
    <property type="entry name" value="RVT_1"/>
    <property type="match status" value="1"/>
</dbReference>
<dbReference type="SUPFAM" id="SSF53098">
    <property type="entry name" value="Ribonuclease H-like"/>
    <property type="match status" value="1"/>
</dbReference>
<evidence type="ECO:0000256" key="8">
    <source>
        <dbReference type="ARBA" id="ARBA00023128"/>
    </source>
</evidence>
<keyword evidence="3" id="KW-0808">Transferase</keyword>
<evidence type="ECO:0000256" key="11">
    <source>
        <dbReference type="SAM" id="MobiDB-lite"/>
    </source>
</evidence>
<feature type="compositionally biased region" description="Basic and acidic residues" evidence="11">
    <location>
        <begin position="258"/>
        <end position="272"/>
    </location>
</feature>
<dbReference type="InterPro" id="IPR041588">
    <property type="entry name" value="Integrase_H2C2"/>
</dbReference>
<evidence type="ECO:0000256" key="4">
    <source>
        <dbReference type="ARBA" id="ARBA00022695"/>
    </source>
</evidence>
<dbReference type="Pfam" id="PF00385">
    <property type="entry name" value="Chromo"/>
    <property type="match status" value="1"/>
</dbReference>
<evidence type="ECO:0000313" key="16">
    <source>
        <dbReference type="EMBL" id="KAL2887664.1"/>
    </source>
</evidence>
<evidence type="ECO:0000259" key="15">
    <source>
        <dbReference type="PROSITE" id="PS50994"/>
    </source>
</evidence>
<dbReference type="PROSITE" id="PS50994">
    <property type="entry name" value="INTEGRASE"/>
    <property type="match status" value="1"/>
</dbReference>
<keyword evidence="10" id="KW-0863">Zinc-finger</keyword>
<dbReference type="Gene3D" id="2.40.50.40">
    <property type="match status" value="1"/>
</dbReference>
<dbReference type="PROSITE" id="PS50013">
    <property type="entry name" value="CHROMO_2"/>
    <property type="match status" value="1"/>
</dbReference>
<evidence type="ECO:0000259" key="13">
    <source>
        <dbReference type="PROSITE" id="PS50158"/>
    </source>
</evidence>
<dbReference type="RefSeq" id="XP_070858844.1">
    <property type="nucleotide sequence ID" value="XM_071002450.1"/>
</dbReference>
<dbReference type="Gene3D" id="3.10.10.10">
    <property type="entry name" value="HIV Type 1 Reverse Transcriptase, subunit A, domain 1"/>
    <property type="match status" value="1"/>
</dbReference>
<dbReference type="InterPro" id="IPR001878">
    <property type="entry name" value="Znf_CCHC"/>
</dbReference>
<keyword evidence="8" id="KW-0496">Mitochondrion</keyword>
<dbReference type="InterPro" id="IPR000477">
    <property type="entry name" value="RT_dom"/>
</dbReference>
<dbReference type="PROSITE" id="PS50878">
    <property type="entry name" value="RT_POL"/>
    <property type="match status" value="1"/>
</dbReference>
<feature type="compositionally biased region" description="Basic and acidic residues" evidence="11">
    <location>
        <begin position="301"/>
        <end position="311"/>
    </location>
</feature>
<evidence type="ECO:0000259" key="12">
    <source>
        <dbReference type="PROSITE" id="PS50013"/>
    </source>
</evidence>
<keyword evidence="9" id="KW-0511">Multifunctional enzyme</keyword>
<dbReference type="Gene3D" id="2.40.70.10">
    <property type="entry name" value="Acid Proteases"/>
    <property type="match status" value="1"/>
</dbReference>
<evidence type="ECO:0000256" key="7">
    <source>
        <dbReference type="ARBA" id="ARBA00022884"/>
    </source>
</evidence>
<organism evidence="16 17">
    <name type="scientific">Ceratocystis lukuohia</name>
    <dbReference type="NCBI Taxonomy" id="2019550"/>
    <lineage>
        <taxon>Eukaryota</taxon>
        <taxon>Fungi</taxon>
        <taxon>Dikarya</taxon>
        <taxon>Ascomycota</taxon>
        <taxon>Pezizomycotina</taxon>
        <taxon>Sordariomycetes</taxon>
        <taxon>Hypocreomycetidae</taxon>
        <taxon>Microascales</taxon>
        <taxon>Ceratocystidaceae</taxon>
        <taxon>Ceratocystis</taxon>
    </lineage>
</organism>
<keyword evidence="4" id="KW-0548">Nucleotidyltransferase</keyword>
<evidence type="ECO:0000313" key="17">
    <source>
        <dbReference type="Proteomes" id="UP001610728"/>
    </source>
</evidence>
<feature type="domain" description="CCHC-type" evidence="13">
    <location>
        <begin position="271"/>
        <end position="286"/>
    </location>
</feature>
<dbReference type="InterPro" id="IPR041577">
    <property type="entry name" value="RT_RNaseH_2"/>
</dbReference>
<dbReference type="Pfam" id="PF17919">
    <property type="entry name" value="RT_RNaseH_2"/>
    <property type="match status" value="1"/>
</dbReference>
<feature type="compositionally biased region" description="Basic and acidic residues" evidence="11">
    <location>
        <begin position="1460"/>
        <end position="1477"/>
    </location>
</feature>
<evidence type="ECO:0000256" key="3">
    <source>
        <dbReference type="ARBA" id="ARBA00022679"/>
    </source>
</evidence>
<feature type="region of interest" description="Disordered" evidence="11">
    <location>
        <begin position="1449"/>
        <end position="1477"/>
    </location>
</feature>
<evidence type="ECO:0000259" key="14">
    <source>
        <dbReference type="PROSITE" id="PS50878"/>
    </source>
</evidence>
<evidence type="ECO:0000256" key="5">
    <source>
        <dbReference type="ARBA" id="ARBA00022722"/>
    </source>
</evidence>
<keyword evidence="6" id="KW-0255">Endonuclease</keyword>
<gene>
    <name evidence="16" type="ORF">HOO65_040001</name>
</gene>
<proteinExistence type="predicted"/>
<dbReference type="GeneID" id="98117777"/>
<dbReference type="InterPro" id="IPR050951">
    <property type="entry name" value="Retrovirus_Pol_polyprotein"/>
</dbReference>
<dbReference type="SMART" id="SM00298">
    <property type="entry name" value="CHROMO"/>
    <property type="match status" value="1"/>
</dbReference>
<dbReference type="CDD" id="cd09274">
    <property type="entry name" value="RNase_HI_RT_Ty3"/>
    <property type="match status" value="1"/>
</dbReference>
<sequence>MSDTESKTGLMTDQETISELLSKVERLELQLHNTRRPALPDVEKYDGKSAFQLKSFMAELKNKHAQDSEVLGGDKGFVHYAYSRLTGKARNRVSPYIETYLTMKDGKKALKAFYTLLEDTFSDPSAVRRAIQRATTLSMGQRAVSDYIAEAELIFLEANGSSWPDNVKISYVEQGLSAELADRMVSTKEYTSFVEYKKDLLMLGASLAARRNRGSGNRPQPPRPSTWSRNDKSHTRGAGDQTRSASSSSSSQKRARWVPKEEIDKRHQEGRCHRCGASGHKSAQCPYLPARPPAGSSRPVRKVEERSKEGPKQFVSNWEKEDEEQPHKNRAIEVDIVINGNLPSIALIDTGSASTSMISERIVTKNKLPTQRARKPRSLTPFNSTKPTISDQIAFFEIDVGGFKEKHAAWVIPNLTDEVLIGYPWLKRNNAVIDCERDTITFKSSDITVCGRNTTMPAKPQFVRRLRTFERLIEKDSKDHSMYEAKVFRATVEDINKALDRLYQDQLPTDPSKWKSKVPAWVSNENVDAFNPDAQFTKRLPPHRPGMDHEIELSVPDDKAPWGPLYKMSRDELLVLRQTILTLLQKDYIRPSKSTAAAPILFVKKPGGGLRFCVDYRALNGVMIKDRYPLPNITETLRNVSEATLFTKLDVISAFHNIRIAKGDEWKTAFRTRQGLYEWQVMPFGLANAPAHFQRFINSLLRPYLDVWASAYVDDVLIFTNGTPEDHYEKVNTALTCLREGGLTVDINKCEFATQEITYLGYILRPGQILTDPKKISAISEWETPSSVQHVRKFLGLCNFYRGFIDNYSEVVMPLNALVTTKKTFCWNEAADEAFRKLKQAFTSAPILCSHDPELTTIVEADASGYAMGAALLQIQPDGSKHPCAYTSRKLTASECNYAIHDKELLAIIYALKEWRSELKGLKDAFEVVSDHKNLLHFTKLQHLSERQAHWYLTLSEYNCFITHRPGKLSALPDALSRRDMPEGPDDGRFEERKQQLLQSQRNGVDEVLKVRRTDSQLLIPSETTPPDSLPEKMKSMWSKAVDNDKDLEQIRACLMAKDSQWPEDLRHRLRVGVSDCSLDDKMRVLYRGRFWVPNSEPLRTALMQDVHDSPTLIHPGKNVLYAELARMFFWPNFVADVRRFSRNCQVCGSTNTWRTSKEGLLKPLPIPDQPWQDIAIDFIGPLPTVKKGEEEFTHILTVIDCMSKGVLLMPMKALDMENVADAFFHNYYRHHGLPRSILSDREFVNAAWKMICTELGVERRSTTAYHPATNGAVERMNAEVKSKLAKLGAQGPHWLKAIPMVEFALNATPSSATQISPFFLSHGYHPKTIDLEPPQTPPPNPDGPLGQAKRVLDKLRSARDWAKANLTMARATMEEAANEKRRPHRDYQPGDWVWLTLRKKHFGPGLGRGLQSKHIRCKVKEKVGSHTYKLDVPGSTAHDTYHADRLRPAADDAFPSQTTHDDRPGPVGHEDGVDKYDAEKILNQRTRYGKLQYRVKWQGWNQPTWEPAEYLENTIALEEWKETNAQQPETRRRRRRQMLIRDTHRSLRFPPTCQIRKMDEFIHIDVQHHLLVCLKCKAAVRPGKKIESHFRHEHQLKGDVLKNIKLNYSTLSLADPTVVKLPADGSPAIKQLDVQLGYSCSACRYLTLAPNNMKRHWRESKHTPQEIRWTNVSVQTWMGNKHTRYWIVQQDGDISQDKQPIVSKVAGDDVMKKIIANCQAKFAARDAQRLRKGDVREGLDHESSWVKRVGWAKHFGSRDLIVISNAAMWIKSKASREMQESQSLNDLASRQNMQCLGDAFDRLVDRCCSRLDSVPVETLQWLASIDATKPTGVPFGRKGKEASMDRYRSVGQRYLSFCWNAFSLGREKALEKLGVQFTDEQWDAFVQVSYELAKVTTNASSDHEDSEDEYTNHTAANSDNPNEALDKAVFLFMVTSVKTQVGGNAYTNSLLCFCAALGIYTKPLGYTEPHLYTGMLAAILWWSRLFFLEDMFLYEPLDQNEVTVDHVFHFREQHQRWMCVGAHTVISTIIGWMAYGKGWRHRMAGKPSVRWSEDGEALFHNGDRILVQDFINTLRNQVLEAQKLLCLLLGEDWNMFRARLPLGNIVDNMVRLGPGNSFATEPKNHWLNHGPGL</sequence>
<dbReference type="CDD" id="cd00303">
    <property type="entry name" value="retropepsin_like"/>
    <property type="match status" value="1"/>
</dbReference>
<keyword evidence="7" id="KW-0694">RNA-binding</keyword>
<keyword evidence="10" id="KW-0479">Metal-binding</keyword>
<dbReference type="Pfam" id="PF17921">
    <property type="entry name" value="Integrase_H2C2"/>
    <property type="match status" value="1"/>
</dbReference>
<keyword evidence="17" id="KW-1185">Reference proteome</keyword>
<dbReference type="InterPro" id="IPR036397">
    <property type="entry name" value="RNaseH_sf"/>
</dbReference>
<dbReference type="SUPFAM" id="SSF50630">
    <property type="entry name" value="Acid proteases"/>
    <property type="match status" value="1"/>
</dbReference>
<dbReference type="Pfam" id="PF12013">
    <property type="entry name" value="OrsD"/>
    <property type="match status" value="1"/>
</dbReference>
<feature type="region of interest" description="Disordered" evidence="11">
    <location>
        <begin position="210"/>
        <end position="312"/>
    </location>
</feature>
<dbReference type="InterPro" id="IPR022698">
    <property type="entry name" value="OrsD"/>
</dbReference>
<dbReference type="Pfam" id="PF13975">
    <property type="entry name" value="gag-asp_proteas"/>
    <property type="match status" value="1"/>
</dbReference>
<dbReference type="EMBL" id="JABSNW010000004">
    <property type="protein sequence ID" value="KAL2887664.1"/>
    <property type="molecule type" value="Genomic_DNA"/>
</dbReference>
<accession>A0ABR4MHD7</accession>
<dbReference type="InterPro" id="IPR016197">
    <property type="entry name" value="Chromo-like_dom_sf"/>
</dbReference>
<dbReference type="SUPFAM" id="SSF54160">
    <property type="entry name" value="Chromo domain-like"/>
    <property type="match status" value="1"/>
</dbReference>
<feature type="non-terminal residue" evidence="16">
    <location>
        <position position="2134"/>
    </location>
</feature>
<keyword evidence="6" id="KW-0378">Hydrolase</keyword>
<feature type="region of interest" description="Disordered" evidence="11">
    <location>
        <begin position="1900"/>
        <end position="1921"/>
    </location>
</feature>
<dbReference type="InterPro" id="IPR023780">
    <property type="entry name" value="Chromo_domain"/>
</dbReference>
<dbReference type="PANTHER" id="PTHR37984">
    <property type="entry name" value="PROTEIN CBG26694"/>
    <property type="match status" value="1"/>
</dbReference>
<keyword evidence="10" id="KW-0862">Zinc</keyword>
<evidence type="ECO:0000256" key="9">
    <source>
        <dbReference type="ARBA" id="ARBA00023268"/>
    </source>
</evidence>
<dbReference type="SUPFAM" id="SSF56672">
    <property type="entry name" value="DNA/RNA polymerases"/>
    <property type="match status" value="1"/>
</dbReference>
<feature type="domain" description="Integrase catalytic" evidence="15">
    <location>
        <begin position="1167"/>
        <end position="1326"/>
    </location>
</feature>
<dbReference type="InterPro" id="IPR021109">
    <property type="entry name" value="Peptidase_aspartic_dom_sf"/>
</dbReference>
<keyword evidence="5" id="KW-0540">Nuclease</keyword>
<comment type="subunit">
    <text evidence="2">Component of the NuA4 histone acetyltransferase complex.</text>
</comment>
<protein>
    <submittedName>
        <fullName evidence="16">Pol-like protein</fullName>
    </submittedName>
</protein>
<dbReference type="InterPro" id="IPR000953">
    <property type="entry name" value="Chromo/chromo_shadow_dom"/>
</dbReference>
<comment type="caution">
    <text evidence="16">The sequence shown here is derived from an EMBL/GenBank/DDBJ whole genome shotgun (WGS) entry which is preliminary data.</text>
</comment>
<feature type="domain" description="Reverse transcriptase" evidence="14">
    <location>
        <begin position="584"/>
        <end position="764"/>
    </location>
</feature>
<dbReference type="Gene3D" id="3.30.70.270">
    <property type="match status" value="2"/>
</dbReference>
<feature type="domain" description="Chromo" evidence="12">
    <location>
        <begin position="1477"/>
        <end position="1533"/>
    </location>
</feature>
<evidence type="ECO:0000256" key="6">
    <source>
        <dbReference type="ARBA" id="ARBA00022759"/>
    </source>
</evidence>
<comment type="subcellular location">
    <subcellularLocation>
        <location evidence="1">Mitochondrion</location>
    </subcellularLocation>
</comment>
<dbReference type="Gene3D" id="3.30.420.10">
    <property type="entry name" value="Ribonuclease H-like superfamily/Ribonuclease H"/>
    <property type="match status" value="1"/>
</dbReference>
<evidence type="ECO:0000256" key="1">
    <source>
        <dbReference type="ARBA" id="ARBA00004173"/>
    </source>
</evidence>
<dbReference type="Gene3D" id="1.10.340.70">
    <property type="match status" value="1"/>
</dbReference>
<dbReference type="InterPro" id="IPR043502">
    <property type="entry name" value="DNA/RNA_pol_sf"/>
</dbReference>
<evidence type="ECO:0000256" key="2">
    <source>
        <dbReference type="ARBA" id="ARBA00011353"/>
    </source>
</evidence>
<dbReference type="PROSITE" id="PS50158">
    <property type="entry name" value="ZF_CCHC"/>
    <property type="match status" value="1"/>
</dbReference>
<name>A0ABR4MHD7_9PEZI</name>
<dbReference type="PANTHER" id="PTHR37984:SF5">
    <property type="entry name" value="PROTEIN NYNRIN-LIKE"/>
    <property type="match status" value="1"/>
</dbReference>
<dbReference type="InterPro" id="IPR043128">
    <property type="entry name" value="Rev_trsase/Diguanyl_cyclase"/>
</dbReference>
<dbReference type="Proteomes" id="UP001610728">
    <property type="component" value="Unassembled WGS sequence"/>
</dbReference>
<dbReference type="InterPro" id="IPR012337">
    <property type="entry name" value="RNaseH-like_sf"/>
</dbReference>
<dbReference type="CDD" id="cd01647">
    <property type="entry name" value="RT_LTR"/>
    <property type="match status" value="1"/>
</dbReference>